<dbReference type="SUPFAM" id="SSF53927">
    <property type="entry name" value="Cytidine deaminase-like"/>
    <property type="match status" value="1"/>
</dbReference>
<dbReference type="Proteomes" id="UP000695000">
    <property type="component" value="Unplaced"/>
</dbReference>
<reference evidence="5" key="1">
    <citation type="submission" date="2025-08" db="UniProtKB">
        <authorList>
            <consortium name="RefSeq"/>
        </authorList>
    </citation>
    <scope>IDENTIFICATION</scope>
    <source>
        <tissue evidence="5">Whole Larva</tissue>
    </source>
</reference>
<dbReference type="InterPro" id="IPR002125">
    <property type="entry name" value="CMP_dCMP_dom"/>
</dbReference>
<dbReference type="PANTHER" id="PTHR11079:SF156">
    <property type="entry name" value="INACTIVE TRNA-SPECIFIC ADENOSINE DEAMINASE-LIKE PROTEIN 3-RELATED"/>
    <property type="match status" value="1"/>
</dbReference>
<dbReference type="GeneID" id="108569518"/>
<name>A0ABM1NIE2_NICVS</name>
<keyword evidence="4" id="KW-1185">Reference proteome</keyword>
<protein>
    <submittedName>
        <fullName evidence="5">Probable inactive tRNA-specific adenosine deaminase-like protein 3</fullName>
    </submittedName>
</protein>
<evidence type="ECO:0000256" key="1">
    <source>
        <dbReference type="ARBA" id="ARBA00022694"/>
    </source>
</evidence>
<evidence type="ECO:0000313" key="5">
    <source>
        <dbReference type="RefSeq" id="XP_017786592.1"/>
    </source>
</evidence>
<dbReference type="Gene3D" id="3.40.140.10">
    <property type="entry name" value="Cytidine Deaminase, domain 2"/>
    <property type="match status" value="1"/>
</dbReference>
<dbReference type="InterPro" id="IPR016193">
    <property type="entry name" value="Cytidine_deaminase-like"/>
</dbReference>
<feature type="domain" description="CMP/dCMP-type deaminase" evidence="3">
    <location>
        <begin position="147"/>
        <end position="320"/>
    </location>
</feature>
<dbReference type="RefSeq" id="XP_017786592.1">
    <property type="nucleotide sequence ID" value="XM_017931103.1"/>
</dbReference>
<accession>A0ABM1NIE2</accession>
<dbReference type="Pfam" id="PF00383">
    <property type="entry name" value="dCMP_cyt_deam_1"/>
    <property type="match status" value="1"/>
</dbReference>
<evidence type="ECO:0000313" key="4">
    <source>
        <dbReference type="Proteomes" id="UP000695000"/>
    </source>
</evidence>
<dbReference type="PANTHER" id="PTHR11079">
    <property type="entry name" value="CYTOSINE DEAMINASE FAMILY MEMBER"/>
    <property type="match status" value="1"/>
</dbReference>
<evidence type="ECO:0000259" key="3">
    <source>
        <dbReference type="PROSITE" id="PS51747"/>
    </source>
</evidence>
<organism evidence="4 5">
    <name type="scientific">Nicrophorus vespilloides</name>
    <name type="common">Boreal carrion beetle</name>
    <dbReference type="NCBI Taxonomy" id="110193"/>
    <lineage>
        <taxon>Eukaryota</taxon>
        <taxon>Metazoa</taxon>
        <taxon>Ecdysozoa</taxon>
        <taxon>Arthropoda</taxon>
        <taxon>Hexapoda</taxon>
        <taxon>Insecta</taxon>
        <taxon>Pterygota</taxon>
        <taxon>Neoptera</taxon>
        <taxon>Endopterygota</taxon>
        <taxon>Coleoptera</taxon>
        <taxon>Polyphaga</taxon>
        <taxon>Staphyliniformia</taxon>
        <taxon>Silphidae</taxon>
        <taxon>Nicrophorinae</taxon>
        <taxon>Nicrophorus</taxon>
    </lineage>
</organism>
<proteinExistence type="inferred from homology"/>
<dbReference type="PROSITE" id="PS51747">
    <property type="entry name" value="CYT_DCMP_DEAMINASES_2"/>
    <property type="match status" value="1"/>
</dbReference>
<gene>
    <name evidence="5" type="primary">LOC108569518</name>
</gene>
<evidence type="ECO:0000256" key="2">
    <source>
        <dbReference type="ARBA" id="ARBA00038160"/>
    </source>
</evidence>
<sequence>MSAAKRPKLEVAMEPVLPEDLTEDVPLIEAYTGIILDAKSISRMVVDLNSTIPISELAHLKRVRAKEILLFPTTFTTPDKVIEVLKRKGFNVEWISDQINVVQVAEVPPKTKKQYDVVNKLWPCNFHSNKYLEKLCTNSLFNVSELEDHKRFMRMCIDVSKHGIKAGAIVVDPKTRSVVAVGFDKTSENPNKHAVMVAIDNVARTQDGGAWEPIEDGDGASLAGIPGNILDDLNANYPGNSFGASCYKGKDEIESPDDGPYLCTNYYVYVTHEPCIMCAMALIHSRAKRVFYGTSVPEGALGTACKIHTVKDLNHHYEAFRGLLKEECERLNGS</sequence>
<comment type="similarity">
    <text evidence="2">Belongs to the cytidine and deoxycytidylate deaminase family. ADAT3 subfamily.</text>
</comment>
<dbReference type="CDD" id="cd01285">
    <property type="entry name" value="nucleoside_deaminase"/>
    <property type="match status" value="1"/>
</dbReference>
<keyword evidence="1" id="KW-0819">tRNA processing</keyword>